<protein>
    <submittedName>
        <fullName evidence="8">Dmd-1 splice form 4</fullName>
    </submittedName>
</protein>
<evidence type="ECO:0000256" key="6">
    <source>
        <dbReference type="SAM" id="Phobius"/>
    </source>
</evidence>
<dbReference type="PROSITE" id="PS50809">
    <property type="entry name" value="DM_2"/>
    <property type="match status" value="2"/>
</dbReference>
<keyword evidence="3 5" id="KW-0238">DNA-binding</keyword>
<evidence type="ECO:0000256" key="2">
    <source>
        <dbReference type="ARBA" id="ARBA00022833"/>
    </source>
</evidence>
<dbReference type="InterPro" id="IPR036407">
    <property type="entry name" value="DM_DNA-bd_sf"/>
</dbReference>
<dbReference type="GO" id="GO:0046872">
    <property type="term" value="F:metal ion binding"/>
    <property type="evidence" value="ECO:0007669"/>
    <property type="project" value="UniProtKB-KW"/>
</dbReference>
<dbReference type="EMBL" id="KC736558">
    <property type="protein sequence ID" value="AGL61626.1"/>
    <property type="molecule type" value="mRNA"/>
</dbReference>
<evidence type="ECO:0000256" key="3">
    <source>
        <dbReference type="ARBA" id="ARBA00023125"/>
    </source>
</evidence>
<evidence type="ECO:0000256" key="1">
    <source>
        <dbReference type="ARBA" id="ARBA00022723"/>
    </source>
</evidence>
<keyword evidence="1 5" id="KW-0479">Metal-binding</keyword>
<proteinExistence type="evidence at transcript level"/>
<feature type="DNA-binding region" description="DM" evidence="5">
    <location>
        <begin position="59"/>
        <end position="106"/>
    </location>
</feature>
<keyword evidence="4 5" id="KW-0539">Nucleus</keyword>
<dbReference type="PANTHER" id="PTHR12322:SF53">
    <property type="entry name" value="DOUBLESEX-MAB RELATED 11E"/>
    <property type="match status" value="1"/>
</dbReference>
<name>R4PWS7_SCHMD</name>
<keyword evidence="6" id="KW-0472">Membrane</keyword>
<dbReference type="PROSITE" id="PS40000">
    <property type="entry name" value="DM_1"/>
    <property type="match status" value="2"/>
</dbReference>
<dbReference type="Gene3D" id="4.10.1040.10">
    <property type="entry name" value="DM DNA-binding domain"/>
    <property type="match status" value="2"/>
</dbReference>
<dbReference type="SUPFAM" id="SSF82927">
    <property type="entry name" value="Cysteine-rich DNA binding domain, (DM domain)"/>
    <property type="match status" value="2"/>
</dbReference>
<dbReference type="AlphaFoldDB" id="R4PWS7"/>
<feature type="domain" description="DM" evidence="7">
    <location>
        <begin position="59"/>
        <end position="106"/>
    </location>
</feature>
<feature type="DNA-binding region" description="DM" evidence="5">
    <location>
        <begin position="121"/>
        <end position="165"/>
    </location>
</feature>
<accession>R4PWS7</accession>
<evidence type="ECO:0000256" key="4">
    <source>
        <dbReference type="ARBA" id="ARBA00023242"/>
    </source>
</evidence>
<dbReference type="GO" id="GO:0005634">
    <property type="term" value="C:nucleus"/>
    <property type="evidence" value="ECO:0007669"/>
    <property type="project" value="UniProtKB-SubCell"/>
</dbReference>
<dbReference type="GO" id="GO:0007548">
    <property type="term" value="P:sex differentiation"/>
    <property type="evidence" value="ECO:0007669"/>
    <property type="project" value="TreeGrafter"/>
</dbReference>
<organism evidence="8">
    <name type="scientific">Schmidtea mediterranea</name>
    <name type="common">Freshwater planarian flatworm</name>
    <dbReference type="NCBI Taxonomy" id="79327"/>
    <lineage>
        <taxon>Eukaryota</taxon>
        <taxon>Metazoa</taxon>
        <taxon>Spiralia</taxon>
        <taxon>Lophotrochozoa</taxon>
        <taxon>Platyhelminthes</taxon>
        <taxon>Rhabditophora</taxon>
        <taxon>Seriata</taxon>
        <taxon>Tricladida</taxon>
        <taxon>Continenticola</taxon>
        <taxon>Geoplanoidea</taxon>
        <taxon>Dugesiidae</taxon>
        <taxon>Schmidtea</taxon>
    </lineage>
</organism>
<feature type="domain" description="DM" evidence="7">
    <location>
        <begin position="121"/>
        <end position="165"/>
    </location>
</feature>
<dbReference type="PANTHER" id="PTHR12322">
    <property type="entry name" value="DOUBLESEX AND MAB-3 RELATED TRANSCRIPTION FACTOR DMRT"/>
    <property type="match status" value="1"/>
</dbReference>
<reference evidence="8" key="1">
    <citation type="journal article" date="2013" name="Nat. Commun.">
        <title>A sex-specific transcription factor controls male identity in a simultaneous hermaphrodite.</title>
        <authorList>
            <person name="Chong T."/>
            <person name="Collins J.J.III."/>
            <person name="Brubacher J.L."/>
            <person name="Zarkower D."/>
            <person name="Newmark P.A."/>
        </authorList>
    </citation>
    <scope>NUCLEOTIDE SEQUENCE</scope>
</reference>
<comment type="subcellular location">
    <subcellularLocation>
        <location evidence="5">Nucleus</location>
    </subcellularLocation>
</comment>
<dbReference type="InterPro" id="IPR001275">
    <property type="entry name" value="DM_DNA-bd"/>
</dbReference>
<evidence type="ECO:0000259" key="7">
    <source>
        <dbReference type="PROSITE" id="PS50809"/>
    </source>
</evidence>
<sequence length="341" mass="39200">MNLTQCHSKINDSTGNYLEFNHCIVEDDKSENNEDVKPNLLKKEYSSKSRKKSRSSYMCRKCRAHGQLLPVKNHRRNCPFKLCPCPLCTVVSHGREIVARQIRLYRNQKDISKRSPQSPHCRRCRNHGEHNAWKGHKKKCRHSNCPCKLCLLITMRKTNEKSYREIVQETHEEKSILVNSNNNSNNNNNNSSAFCLSNRSKDRSLAEDQSVFLRNINRTPILPTTGSNIYDTSHSSSLYGYFQLIVWALVLIAFLLAQNSMLNFSNSENCNIRPLNWSTASAYKVGLQPWDTNGSFDIHNNASYCGSSHLNNMMIGGHNVFQHNSVEYLPTATPSWYSNFY</sequence>
<feature type="transmembrane region" description="Helical" evidence="6">
    <location>
        <begin position="238"/>
        <end position="257"/>
    </location>
</feature>
<evidence type="ECO:0000256" key="5">
    <source>
        <dbReference type="PROSITE-ProRule" id="PRU00070"/>
    </source>
</evidence>
<dbReference type="SMART" id="SM00301">
    <property type="entry name" value="DM"/>
    <property type="match status" value="2"/>
</dbReference>
<dbReference type="OrthoDB" id="6162476at2759"/>
<evidence type="ECO:0000313" key="8">
    <source>
        <dbReference type="EMBL" id="AGL61626.1"/>
    </source>
</evidence>
<dbReference type="Pfam" id="PF00751">
    <property type="entry name" value="DM"/>
    <property type="match status" value="2"/>
</dbReference>
<keyword evidence="2 5" id="KW-0862">Zinc</keyword>
<keyword evidence="6" id="KW-1133">Transmembrane helix</keyword>
<dbReference type="InterPro" id="IPR026607">
    <property type="entry name" value="DMRT"/>
</dbReference>
<dbReference type="GO" id="GO:0000978">
    <property type="term" value="F:RNA polymerase II cis-regulatory region sequence-specific DNA binding"/>
    <property type="evidence" value="ECO:0007669"/>
    <property type="project" value="TreeGrafter"/>
</dbReference>
<keyword evidence="6" id="KW-0812">Transmembrane</keyword>
<dbReference type="GO" id="GO:0000981">
    <property type="term" value="F:DNA-binding transcription factor activity, RNA polymerase II-specific"/>
    <property type="evidence" value="ECO:0007669"/>
    <property type="project" value="TreeGrafter"/>
</dbReference>